<dbReference type="InterPro" id="IPR017853">
    <property type="entry name" value="GH"/>
</dbReference>
<gene>
    <name evidence="6" type="ORF">FC093_00470</name>
</gene>
<evidence type="ECO:0000256" key="2">
    <source>
        <dbReference type="ARBA" id="ARBA00023295"/>
    </source>
</evidence>
<dbReference type="PANTHER" id="PTHR31297">
    <property type="entry name" value="GLUCAN ENDO-1,6-BETA-GLUCOSIDASE B"/>
    <property type="match status" value="1"/>
</dbReference>
<name>A0A4U3L897_9BACT</name>
<organism evidence="6 7">
    <name type="scientific">Ilyomonas limi</name>
    <dbReference type="NCBI Taxonomy" id="2575867"/>
    <lineage>
        <taxon>Bacteria</taxon>
        <taxon>Pseudomonadati</taxon>
        <taxon>Bacteroidota</taxon>
        <taxon>Chitinophagia</taxon>
        <taxon>Chitinophagales</taxon>
        <taxon>Chitinophagaceae</taxon>
        <taxon>Ilyomonas</taxon>
    </lineage>
</organism>
<dbReference type="InterPro" id="IPR001547">
    <property type="entry name" value="Glyco_hydro_5"/>
</dbReference>
<dbReference type="GO" id="GO:0009986">
    <property type="term" value="C:cell surface"/>
    <property type="evidence" value="ECO:0007669"/>
    <property type="project" value="TreeGrafter"/>
</dbReference>
<dbReference type="Proteomes" id="UP000305848">
    <property type="component" value="Unassembled WGS sequence"/>
</dbReference>
<accession>A0A4U3L897</accession>
<dbReference type="GO" id="GO:0008422">
    <property type="term" value="F:beta-glucosidase activity"/>
    <property type="evidence" value="ECO:0007669"/>
    <property type="project" value="TreeGrafter"/>
</dbReference>
<evidence type="ECO:0000259" key="5">
    <source>
        <dbReference type="Pfam" id="PF00150"/>
    </source>
</evidence>
<dbReference type="PROSITE" id="PS00659">
    <property type="entry name" value="GLYCOSYL_HYDROL_F5"/>
    <property type="match status" value="1"/>
</dbReference>
<feature type="chain" id="PRO_5020849401" evidence="4">
    <location>
        <begin position="22"/>
        <end position="407"/>
    </location>
</feature>
<keyword evidence="7" id="KW-1185">Reference proteome</keyword>
<evidence type="ECO:0000256" key="1">
    <source>
        <dbReference type="ARBA" id="ARBA00022801"/>
    </source>
</evidence>
<feature type="signal peptide" evidence="4">
    <location>
        <begin position="1"/>
        <end position="21"/>
    </location>
</feature>
<dbReference type="AlphaFoldDB" id="A0A4U3L897"/>
<dbReference type="Pfam" id="PF00150">
    <property type="entry name" value="Cellulase"/>
    <property type="match status" value="1"/>
</dbReference>
<dbReference type="GO" id="GO:0005576">
    <property type="term" value="C:extracellular region"/>
    <property type="evidence" value="ECO:0007669"/>
    <property type="project" value="TreeGrafter"/>
</dbReference>
<dbReference type="PANTHER" id="PTHR31297:SF13">
    <property type="entry name" value="PUTATIVE-RELATED"/>
    <property type="match status" value="1"/>
</dbReference>
<evidence type="ECO:0000313" key="7">
    <source>
        <dbReference type="Proteomes" id="UP000305848"/>
    </source>
</evidence>
<dbReference type="Gene3D" id="3.20.20.80">
    <property type="entry name" value="Glycosidases"/>
    <property type="match status" value="1"/>
</dbReference>
<evidence type="ECO:0000256" key="4">
    <source>
        <dbReference type="SAM" id="SignalP"/>
    </source>
</evidence>
<dbReference type="OrthoDB" id="9800955at2"/>
<dbReference type="InterPro" id="IPR050386">
    <property type="entry name" value="Glycosyl_hydrolase_5"/>
</dbReference>
<evidence type="ECO:0000256" key="3">
    <source>
        <dbReference type="RuleBase" id="RU361153"/>
    </source>
</evidence>
<dbReference type="RefSeq" id="WP_137259775.1">
    <property type="nucleotide sequence ID" value="NZ_SZQL01000001.1"/>
</dbReference>
<protein>
    <submittedName>
        <fullName evidence="6">Glycoside hydrolase family 5 protein</fullName>
    </submittedName>
</protein>
<comment type="caution">
    <text evidence="6">The sequence shown here is derived from an EMBL/GenBank/DDBJ whole genome shotgun (WGS) entry which is preliminary data.</text>
</comment>
<keyword evidence="4" id="KW-0732">Signal</keyword>
<comment type="similarity">
    <text evidence="3">Belongs to the glycosyl hydrolase 5 (cellulase A) family.</text>
</comment>
<keyword evidence="1 3" id="KW-0378">Hydrolase</keyword>
<proteinExistence type="inferred from homology"/>
<sequence length="407" mass="46853">MKILLSVILLCAFCIASSAQKSRFFSTSGKNILDPNGQPFLIKGTNLGNWLVPEGYMFGFTNTNSPRLISEAFNELIGPGATADFWKRYLNVYVTKEDIHYLRSLGMNSLRVPFNYRLFTNENYMGAMNENHGFQLLDSLVEWCRAENIYLILDMHAAPGGQTGDNIDDSYGYPFLFDDTASQNQAISIWQRIAAHYSNEPIIIGYDLLNEPIATYFDSAHFNPLLEPLYKRIANAIRQVDKNHILFLGGAQWDSNFNPFNQPFDDKAVYTFHKYWTAPTKAIIQQYLDFRDTYNVPIYIGETGENTDGWIDSFRVVLEKENIGWHFWPYKKLDNTRCIVTFEEPAMYDSVIAYTKKDRSSFEKIRQAQPKDRAAIQQALNDFLINCQFKNCKPNEGYIKALGFKVE</sequence>
<dbReference type="EMBL" id="SZQL01000001">
    <property type="protein sequence ID" value="TKK71535.1"/>
    <property type="molecule type" value="Genomic_DNA"/>
</dbReference>
<keyword evidence="2 3" id="KW-0326">Glycosidase</keyword>
<dbReference type="GO" id="GO:0009251">
    <property type="term" value="P:glucan catabolic process"/>
    <property type="evidence" value="ECO:0007669"/>
    <property type="project" value="TreeGrafter"/>
</dbReference>
<dbReference type="InterPro" id="IPR018087">
    <property type="entry name" value="Glyco_hydro_5_CS"/>
</dbReference>
<reference evidence="6 7" key="1">
    <citation type="submission" date="2019-05" db="EMBL/GenBank/DDBJ databases">
        <title>Panacibacter sp. strain 17mud1-8 Genome sequencing and assembly.</title>
        <authorList>
            <person name="Chhetri G."/>
        </authorList>
    </citation>
    <scope>NUCLEOTIDE SEQUENCE [LARGE SCALE GENOMIC DNA]</scope>
    <source>
        <strain evidence="6 7">17mud1-8</strain>
    </source>
</reference>
<evidence type="ECO:0000313" key="6">
    <source>
        <dbReference type="EMBL" id="TKK71535.1"/>
    </source>
</evidence>
<dbReference type="SUPFAM" id="SSF51445">
    <property type="entry name" value="(Trans)glycosidases"/>
    <property type="match status" value="1"/>
</dbReference>
<feature type="domain" description="Glycoside hydrolase family 5" evidence="5">
    <location>
        <begin position="89"/>
        <end position="330"/>
    </location>
</feature>